<feature type="domain" description="RNA polymerase sigma-70 region 2" evidence="6">
    <location>
        <begin position="43"/>
        <end position="108"/>
    </location>
</feature>
<evidence type="ECO:0000256" key="4">
    <source>
        <dbReference type="ARBA" id="ARBA00023163"/>
    </source>
</evidence>
<dbReference type="GO" id="GO:0006352">
    <property type="term" value="P:DNA-templated transcription initiation"/>
    <property type="evidence" value="ECO:0007669"/>
    <property type="project" value="InterPro"/>
</dbReference>
<dbReference type="PANTHER" id="PTHR43133">
    <property type="entry name" value="RNA POLYMERASE ECF-TYPE SIGMA FACTO"/>
    <property type="match status" value="1"/>
</dbReference>
<dbReference type="AlphaFoldDB" id="A0A1J7C4P8"/>
<evidence type="ECO:0000313" key="9">
    <source>
        <dbReference type="Proteomes" id="UP000243342"/>
    </source>
</evidence>
<dbReference type="InterPro" id="IPR014284">
    <property type="entry name" value="RNA_pol_sigma-70_dom"/>
</dbReference>
<evidence type="ECO:0008006" key="10">
    <source>
        <dbReference type="Google" id="ProtNLM"/>
    </source>
</evidence>
<organism evidence="8 9">
    <name type="scientific">Mangrovactinospora gilvigrisea</name>
    <dbReference type="NCBI Taxonomy" id="1428644"/>
    <lineage>
        <taxon>Bacteria</taxon>
        <taxon>Bacillati</taxon>
        <taxon>Actinomycetota</taxon>
        <taxon>Actinomycetes</taxon>
        <taxon>Kitasatosporales</taxon>
        <taxon>Streptomycetaceae</taxon>
        <taxon>Mangrovactinospora</taxon>
    </lineage>
</organism>
<evidence type="ECO:0000256" key="1">
    <source>
        <dbReference type="ARBA" id="ARBA00010641"/>
    </source>
</evidence>
<keyword evidence="4" id="KW-0804">Transcription</keyword>
<keyword evidence="9" id="KW-1185">Reference proteome</keyword>
<evidence type="ECO:0000256" key="3">
    <source>
        <dbReference type="ARBA" id="ARBA00023082"/>
    </source>
</evidence>
<gene>
    <name evidence="8" type="ORF">BIV57_15765</name>
</gene>
<dbReference type="Proteomes" id="UP000243342">
    <property type="component" value="Unassembled WGS sequence"/>
</dbReference>
<comment type="similarity">
    <text evidence="1">Belongs to the sigma-70 factor family. ECF subfamily.</text>
</comment>
<dbReference type="InterPro" id="IPR013324">
    <property type="entry name" value="RNA_pol_sigma_r3/r4-like"/>
</dbReference>
<dbReference type="Gene3D" id="1.10.10.10">
    <property type="entry name" value="Winged helix-like DNA-binding domain superfamily/Winged helix DNA-binding domain"/>
    <property type="match status" value="1"/>
</dbReference>
<dbReference type="InterPro" id="IPR039425">
    <property type="entry name" value="RNA_pol_sigma-70-like"/>
</dbReference>
<dbReference type="STRING" id="1428644.BIV57_15765"/>
<keyword evidence="3" id="KW-0731">Sigma factor</keyword>
<dbReference type="InterPro" id="IPR013249">
    <property type="entry name" value="RNA_pol_sigma70_r4_t2"/>
</dbReference>
<dbReference type="InterPro" id="IPR007627">
    <property type="entry name" value="RNA_pol_sigma70_r2"/>
</dbReference>
<evidence type="ECO:0000313" key="8">
    <source>
        <dbReference type="EMBL" id="OIV36536.1"/>
    </source>
</evidence>
<evidence type="ECO:0000259" key="6">
    <source>
        <dbReference type="Pfam" id="PF04542"/>
    </source>
</evidence>
<dbReference type="EMBL" id="MLCF01000087">
    <property type="protein sequence ID" value="OIV36536.1"/>
    <property type="molecule type" value="Genomic_DNA"/>
</dbReference>
<keyword evidence="2" id="KW-0805">Transcription regulation</keyword>
<accession>A0A1J7C4P8</accession>
<dbReference type="PANTHER" id="PTHR43133:SF62">
    <property type="entry name" value="RNA POLYMERASE SIGMA FACTOR SIGZ"/>
    <property type="match status" value="1"/>
</dbReference>
<dbReference type="NCBIfam" id="TIGR02937">
    <property type="entry name" value="sigma70-ECF"/>
    <property type="match status" value="1"/>
</dbReference>
<feature type="domain" description="RNA polymerase sigma factor 70 region 4 type 2" evidence="7">
    <location>
        <begin position="144"/>
        <end position="194"/>
    </location>
</feature>
<dbReference type="GO" id="GO:0003677">
    <property type="term" value="F:DNA binding"/>
    <property type="evidence" value="ECO:0007669"/>
    <property type="project" value="InterPro"/>
</dbReference>
<comment type="caution">
    <text evidence="8">The sequence shown here is derived from an EMBL/GenBank/DDBJ whole genome shotgun (WGS) entry which is preliminary data.</text>
</comment>
<name>A0A1J7C4P8_9ACTN</name>
<feature type="region of interest" description="Disordered" evidence="5">
    <location>
        <begin position="1"/>
        <end position="21"/>
    </location>
</feature>
<dbReference type="Pfam" id="PF04542">
    <property type="entry name" value="Sigma70_r2"/>
    <property type="match status" value="1"/>
</dbReference>
<proteinExistence type="inferred from homology"/>
<dbReference type="Gene3D" id="1.10.1740.10">
    <property type="match status" value="1"/>
</dbReference>
<feature type="region of interest" description="Disordered" evidence="5">
    <location>
        <begin position="105"/>
        <end position="131"/>
    </location>
</feature>
<feature type="compositionally biased region" description="Low complexity" evidence="5">
    <location>
        <begin position="1"/>
        <end position="11"/>
    </location>
</feature>
<dbReference type="GO" id="GO:0016987">
    <property type="term" value="F:sigma factor activity"/>
    <property type="evidence" value="ECO:0007669"/>
    <property type="project" value="UniProtKB-KW"/>
</dbReference>
<evidence type="ECO:0000256" key="5">
    <source>
        <dbReference type="SAM" id="MobiDB-lite"/>
    </source>
</evidence>
<sequence length="206" mass="22167">MDSAASHAGATPAPPPHGPAPIRWDLQIQERLARGEEAALTELYDQFAPLVLGLAHRILHDQAAAEEVAGEVFAAAWAEPDAFDPERGSLRSWISTLAHRRAVERKRRVDPRPGADGSGIGVADEPPPEPAGAEEEVLAAAARARVRQIVEALPPSLRQAVELTYFEGLTYPQTARRIGVTPAVAKQRIRLGLQILATGLESVYES</sequence>
<reference evidence="8 9" key="1">
    <citation type="submission" date="2016-10" db="EMBL/GenBank/DDBJ databases">
        <title>Genome sequence of Streptomyces gilvigriseus MUSC 26.</title>
        <authorList>
            <person name="Lee L.-H."/>
            <person name="Ser H.-L."/>
        </authorList>
    </citation>
    <scope>NUCLEOTIDE SEQUENCE [LARGE SCALE GENOMIC DNA]</scope>
    <source>
        <strain evidence="8 9">MUSC 26</strain>
    </source>
</reference>
<dbReference type="RefSeq" id="WP_071657518.1">
    <property type="nucleotide sequence ID" value="NZ_MLCF01000087.1"/>
</dbReference>
<dbReference type="SUPFAM" id="SSF88659">
    <property type="entry name" value="Sigma3 and sigma4 domains of RNA polymerase sigma factors"/>
    <property type="match status" value="1"/>
</dbReference>
<evidence type="ECO:0000259" key="7">
    <source>
        <dbReference type="Pfam" id="PF08281"/>
    </source>
</evidence>
<evidence type="ECO:0000256" key="2">
    <source>
        <dbReference type="ARBA" id="ARBA00023015"/>
    </source>
</evidence>
<protein>
    <recommendedName>
        <fullName evidence="10">RNA polymerase subunit sigma</fullName>
    </recommendedName>
</protein>
<dbReference type="InterPro" id="IPR013325">
    <property type="entry name" value="RNA_pol_sigma_r2"/>
</dbReference>
<dbReference type="SUPFAM" id="SSF88946">
    <property type="entry name" value="Sigma2 domain of RNA polymerase sigma factors"/>
    <property type="match status" value="1"/>
</dbReference>
<dbReference type="InterPro" id="IPR036388">
    <property type="entry name" value="WH-like_DNA-bd_sf"/>
</dbReference>
<dbReference type="Pfam" id="PF08281">
    <property type="entry name" value="Sigma70_r4_2"/>
    <property type="match status" value="1"/>
</dbReference>